<evidence type="ECO:0000256" key="2">
    <source>
        <dbReference type="ARBA" id="ARBA00022386"/>
    </source>
</evidence>
<dbReference type="EMBL" id="JADIMS010000047">
    <property type="protein sequence ID" value="MBO8450056.1"/>
    <property type="molecule type" value="Genomic_DNA"/>
</dbReference>
<dbReference type="InterPro" id="IPR036388">
    <property type="entry name" value="WH-like_DNA-bd_sf"/>
</dbReference>
<gene>
    <name evidence="8" type="ORF">IAA96_03015</name>
</gene>
<dbReference type="Gene3D" id="1.10.10.10">
    <property type="entry name" value="Winged helix-like DNA-binding domain superfamily/Winged helix DNA-binding domain"/>
    <property type="match status" value="1"/>
</dbReference>
<evidence type="ECO:0000313" key="8">
    <source>
        <dbReference type="EMBL" id="MBO8450056.1"/>
    </source>
</evidence>
<keyword evidence="3" id="KW-0805">Transcription regulation</keyword>
<dbReference type="SUPFAM" id="SSF47979">
    <property type="entry name" value="Iron-dependent repressor protein, dimerization domain"/>
    <property type="match status" value="1"/>
</dbReference>
<accession>A0A9D9ENY5</accession>
<name>A0A9D9ENY5_9SPIR</name>
<dbReference type="InterPro" id="IPR001367">
    <property type="entry name" value="Fe_dep_repressor"/>
</dbReference>
<dbReference type="InterPro" id="IPR022689">
    <property type="entry name" value="Iron_dep_repressor"/>
</dbReference>
<reference evidence="8" key="1">
    <citation type="submission" date="2020-10" db="EMBL/GenBank/DDBJ databases">
        <authorList>
            <person name="Gilroy R."/>
        </authorList>
    </citation>
    <scope>NUCLEOTIDE SEQUENCE</scope>
    <source>
        <strain evidence="8">B3-4054</strain>
    </source>
</reference>
<dbReference type="Pfam" id="PF01325">
    <property type="entry name" value="Fe_dep_repress"/>
    <property type="match status" value="1"/>
</dbReference>
<evidence type="ECO:0000256" key="3">
    <source>
        <dbReference type="ARBA" id="ARBA00023015"/>
    </source>
</evidence>
<protein>
    <recommendedName>
        <fullName evidence="2">Transcriptional regulator MntR</fullName>
    </recommendedName>
</protein>
<dbReference type="SUPFAM" id="SSF46785">
    <property type="entry name" value="Winged helix' DNA-binding domain"/>
    <property type="match status" value="1"/>
</dbReference>
<dbReference type="GO" id="GO:0003677">
    <property type="term" value="F:DNA binding"/>
    <property type="evidence" value="ECO:0007669"/>
    <property type="project" value="UniProtKB-KW"/>
</dbReference>
<dbReference type="InterPro" id="IPR036421">
    <property type="entry name" value="Fe_dep_repressor_sf"/>
</dbReference>
<dbReference type="Gene3D" id="1.10.60.10">
    <property type="entry name" value="Iron dependent repressor, metal binding and dimerisation domain"/>
    <property type="match status" value="1"/>
</dbReference>
<evidence type="ECO:0000256" key="1">
    <source>
        <dbReference type="ARBA" id="ARBA00007871"/>
    </source>
</evidence>
<organism evidence="8 9">
    <name type="scientific">Candidatus Avitreponema avistercoris</name>
    <dbReference type="NCBI Taxonomy" id="2840705"/>
    <lineage>
        <taxon>Bacteria</taxon>
        <taxon>Pseudomonadati</taxon>
        <taxon>Spirochaetota</taxon>
        <taxon>Spirochaetia</taxon>
        <taxon>Spirochaetales</taxon>
        <taxon>Candidatus Avitreponema</taxon>
    </lineage>
</organism>
<dbReference type="AlphaFoldDB" id="A0A9D9ENY5"/>
<evidence type="ECO:0000256" key="4">
    <source>
        <dbReference type="ARBA" id="ARBA00023125"/>
    </source>
</evidence>
<dbReference type="PROSITE" id="PS50944">
    <property type="entry name" value="HTH_DTXR"/>
    <property type="match status" value="1"/>
</dbReference>
<dbReference type="InterPro" id="IPR050536">
    <property type="entry name" value="DtxR_MntR_Metal-Reg"/>
</dbReference>
<keyword evidence="4" id="KW-0238">DNA-binding</keyword>
<reference evidence="8" key="2">
    <citation type="journal article" date="2021" name="PeerJ">
        <title>Extensive microbial diversity within the chicken gut microbiome revealed by metagenomics and culture.</title>
        <authorList>
            <person name="Gilroy R."/>
            <person name="Ravi A."/>
            <person name="Getino M."/>
            <person name="Pursley I."/>
            <person name="Horton D.L."/>
            <person name="Alikhan N.F."/>
            <person name="Baker D."/>
            <person name="Gharbi K."/>
            <person name="Hall N."/>
            <person name="Watson M."/>
            <person name="Adriaenssens E.M."/>
            <person name="Foster-Nyarko E."/>
            <person name="Jarju S."/>
            <person name="Secka A."/>
            <person name="Antonio M."/>
            <person name="Oren A."/>
            <person name="Chaudhuri R.R."/>
            <person name="La Ragione R."/>
            <person name="Hildebrand F."/>
            <person name="Pallen M.J."/>
        </authorList>
    </citation>
    <scope>NUCLEOTIDE SEQUENCE</scope>
    <source>
        <strain evidence="8">B3-4054</strain>
    </source>
</reference>
<keyword evidence="5" id="KW-0804">Transcription</keyword>
<sequence length="131" mass="14650">MAIHESGQMYLETIYILSQSNPYVRAIDVGGRMGFSKPSVSRALSILKRDGYVKIGDNGAIILTKSGRTVAQTMYTRHTVLSQMLMNLGVDGKTAAEDACRIEHVISEKSFKALQAHLEQVSKIRRKRRRP</sequence>
<comment type="function">
    <text evidence="6">In the presence of manganese, represses expression of mntH and mntS. Up-regulates expression of mntP.</text>
</comment>
<evidence type="ECO:0000256" key="6">
    <source>
        <dbReference type="ARBA" id="ARBA00025185"/>
    </source>
</evidence>
<dbReference type="GO" id="GO:0003700">
    <property type="term" value="F:DNA-binding transcription factor activity"/>
    <property type="evidence" value="ECO:0007669"/>
    <property type="project" value="InterPro"/>
</dbReference>
<evidence type="ECO:0000259" key="7">
    <source>
        <dbReference type="PROSITE" id="PS50944"/>
    </source>
</evidence>
<proteinExistence type="inferred from homology"/>
<dbReference type="GO" id="GO:0046914">
    <property type="term" value="F:transition metal ion binding"/>
    <property type="evidence" value="ECO:0007669"/>
    <property type="project" value="InterPro"/>
</dbReference>
<dbReference type="Pfam" id="PF02742">
    <property type="entry name" value="Fe_dep_repr_C"/>
    <property type="match status" value="1"/>
</dbReference>
<dbReference type="GO" id="GO:0046983">
    <property type="term" value="F:protein dimerization activity"/>
    <property type="evidence" value="ECO:0007669"/>
    <property type="project" value="InterPro"/>
</dbReference>
<dbReference type="PANTHER" id="PTHR33238:SF7">
    <property type="entry name" value="IRON-DEPENDENT TRANSCRIPTIONAL REGULATOR"/>
    <property type="match status" value="1"/>
</dbReference>
<dbReference type="PANTHER" id="PTHR33238">
    <property type="entry name" value="IRON (METAL) DEPENDENT REPRESSOR, DTXR FAMILY"/>
    <property type="match status" value="1"/>
</dbReference>
<feature type="domain" description="HTH dtxR-type" evidence="7">
    <location>
        <begin position="1"/>
        <end position="64"/>
    </location>
</feature>
<comment type="similarity">
    <text evidence="1">Belongs to the DtxR/MntR family.</text>
</comment>
<evidence type="ECO:0000313" key="9">
    <source>
        <dbReference type="Proteomes" id="UP000823616"/>
    </source>
</evidence>
<comment type="caution">
    <text evidence="8">The sequence shown here is derived from an EMBL/GenBank/DDBJ whole genome shotgun (WGS) entry which is preliminary data.</text>
</comment>
<dbReference type="InterPro" id="IPR022687">
    <property type="entry name" value="HTH_DTXR"/>
</dbReference>
<dbReference type="SMART" id="SM00529">
    <property type="entry name" value="HTH_DTXR"/>
    <property type="match status" value="1"/>
</dbReference>
<dbReference type="Proteomes" id="UP000823616">
    <property type="component" value="Unassembled WGS sequence"/>
</dbReference>
<evidence type="ECO:0000256" key="5">
    <source>
        <dbReference type="ARBA" id="ARBA00023163"/>
    </source>
</evidence>
<dbReference type="InterPro" id="IPR036390">
    <property type="entry name" value="WH_DNA-bd_sf"/>
</dbReference>